<dbReference type="EMBL" id="JAGDEL010000009">
    <property type="protein sequence ID" value="MBO1512661.1"/>
    <property type="molecule type" value="Genomic_DNA"/>
</dbReference>
<dbReference type="InterPro" id="IPR054368">
    <property type="entry name" value="Alp7A-like_C"/>
</dbReference>
<sequence length="395" mass="44740">MSTSRIAAIDVGNDCVKALFGKLDFNLYIPNVIARDTEDRPVIGIEELNEKDPLDGIHIRVHSPALKENNVIYRVGNLATKSDNPNELDPGSSKSEEDQTLVMLFASLALDAVREQNSGIFKKTGNVIDASYTLGTGLPLREVKEGKDVGYRSQLLSSVHQVEFLVTPKYQGIKVNIKFDEVKVYPEGFAAYINLVMDNELNIINRDLIDKRILIQDIGGLSTDVAVIKNRNVDDDKAQGFNIGVSEALESIREEIRTKHGVELDSRRDVVEIITRKNDRNHIMVKGSRTSVHDITDRILLELAKKQYRHLRNVWQKNSQTEICYFIGGGAMVLKDYIKMLNNSLDGYNIEFFEDEKESIWMMANAYYKLISDYARKNNNTNTNAKKVEKQPVQK</sequence>
<dbReference type="InterPro" id="IPR043129">
    <property type="entry name" value="ATPase_NBD"/>
</dbReference>
<dbReference type="InterPro" id="IPR040607">
    <property type="entry name" value="ALP_N"/>
</dbReference>
<keyword evidence="4" id="KW-1185">Reference proteome</keyword>
<evidence type="ECO:0000259" key="2">
    <source>
        <dbReference type="Pfam" id="PF22128"/>
    </source>
</evidence>
<dbReference type="Proteomes" id="UP000663981">
    <property type="component" value="Unassembled WGS sequence"/>
</dbReference>
<proteinExistence type="predicted"/>
<evidence type="ECO:0000259" key="1">
    <source>
        <dbReference type="Pfam" id="PF17989"/>
    </source>
</evidence>
<dbReference type="CDD" id="cd24023">
    <property type="entry name" value="ASKHA_NBD_ParM_Alp7A-like"/>
    <property type="match status" value="1"/>
</dbReference>
<dbReference type="SUPFAM" id="SSF53067">
    <property type="entry name" value="Actin-like ATPase domain"/>
    <property type="match status" value="2"/>
</dbReference>
<organism evidence="3 4">
    <name type="scientific">Metabacillus bambusae</name>
    <dbReference type="NCBI Taxonomy" id="2795218"/>
    <lineage>
        <taxon>Bacteria</taxon>
        <taxon>Bacillati</taxon>
        <taxon>Bacillota</taxon>
        <taxon>Bacilli</taxon>
        <taxon>Bacillales</taxon>
        <taxon>Bacillaceae</taxon>
        <taxon>Metabacillus</taxon>
    </lineage>
</organism>
<feature type="domain" description="Actin-like protein N-terminal" evidence="1">
    <location>
        <begin position="8"/>
        <end position="189"/>
    </location>
</feature>
<feature type="domain" description="Alp7A-like C-terminal" evidence="2">
    <location>
        <begin position="213"/>
        <end position="351"/>
    </location>
</feature>
<dbReference type="Pfam" id="PF17989">
    <property type="entry name" value="ALP_N"/>
    <property type="match status" value="1"/>
</dbReference>
<name>A0ABS3N2X6_9BACI</name>
<reference evidence="3 4" key="1">
    <citation type="submission" date="2021-03" db="EMBL/GenBank/DDBJ databases">
        <title>Whole genome sequence of Metabacillus bambusae BG109.</title>
        <authorList>
            <person name="Jeong J.W."/>
        </authorList>
    </citation>
    <scope>NUCLEOTIDE SEQUENCE [LARGE SCALE GENOMIC DNA]</scope>
    <source>
        <strain evidence="3 4">BG109</strain>
    </source>
</reference>
<comment type="caution">
    <text evidence="3">The sequence shown here is derived from an EMBL/GenBank/DDBJ whole genome shotgun (WGS) entry which is preliminary data.</text>
</comment>
<gene>
    <name evidence="3" type="ORF">I7822_13380</name>
</gene>
<protein>
    <submittedName>
        <fullName evidence="3">ParM/StbA family protein</fullName>
    </submittedName>
</protein>
<accession>A0ABS3N2X6</accession>
<evidence type="ECO:0000313" key="3">
    <source>
        <dbReference type="EMBL" id="MBO1512661.1"/>
    </source>
</evidence>
<dbReference type="RefSeq" id="WP_207978925.1">
    <property type="nucleotide sequence ID" value="NZ_JAGDEL010000009.1"/>
</dbReference>
<evidence type="ECO:0000313" key="4">
    <source>
        <dbReference type="Proteomes" id="UP000663981"/>
    </source>
</evidence>
<dbReference type="Pfam" id="PF22128">
    <property type="entry name" value="Alp7A_like_C"/>
    <property type="match status" value="1"/>
</dbReference>
<dbReference type="Gene3D" id="3.30.420.40">
    <property type="match status" value="2"/>
</dbReference>